<name>A0A1M4YXY3_9CLOT</name>
<keyword evidence="3" id="KW-1185">Reference proteome</keyword>
<organism evidence="2 3">
    <name type="scientific">Lactonifactor longoviformis DSM 17459</name>
    <dbReference type="NCBI Taxonomy" id="1122155"/>
    <lineage>
        <taxon>Bacteria</taxon>
        <taxon>Bacillati</taxon>
        <taxon>Bacillota</taxon>
        <taxon>Clostridia</taxon>
        <taxon>Eubacteriales</taxon>
        <taxon>Clostridiaceae</taxon>
        <taxon>Lactonifactor</taxon>
    </lineage>
</organism>
<accession>A0A1M4YXY3</accession>
<evidence type="ECO:0000313" key="3">
    <source>
        <dbReference type="Proteomes" id="UP000184245"/>
    </source>
</evidence>
<evidence type="ECO:0000259" key="1">
    <source>
        <dbReference type="Pfam" id="PF01208"/>
    </source>
</evidence>
<reference evidence="2 3" key="1">
    <citation type="submission" date="2016-11" db="EMBL/GenBank/DDBJ databases">
        <authorList>
            <person name="Jaros S."/>
            <person name="Januszkiewicz K."/>
            <person name="Wedrychowicz H."/>
        </authorList>
    </citation>
    <scope>NUCLEOTIDE SEQUENCE [LARGE SCALE GENOMIC DNA]</scope>
    <source>
        <strain evidence="2 3">DSM 17459</strain>
    </source>
</reference>
<dbReference type="EMBL" id="FQVI01000013">
    <property type="protein sequence ID" value="SHF10661.1"/>
    <property type="molecule type" value="Genomic_DNA"/>
</dbReference>
<dbReference type="GO" id="GO:0004853">
    <property type="term" value="F:uroporphyrinogen decarboxylase activity"/>
    <property type="evidence" value="ECO:0007669"/>
    <property type="project" value="InterPro"/>
</dbReference>
<protein>
    <submittedName>
        <fullName evidence="2">Uroporphyrinogen decarboxylase (URO-D)</fullName>
    </submittedName>
</protein>
<dbReference type="Gene3D" id="3.20.20.210">
    <property type="match status" value="1"/>
</dbReference>
<dbReference type="OrthoDB" id="9815759at2"/>
<proteinExistence type="predicted"/>
<dbReference type="Pfam" id="PF01208">
    <property type="entry name" value="URO-D"/>
    <property type="match status" value="1"/>
</dbReference>
<dbReference type="PANTHER" id="PTHR47099">
    <property type="entry name" value="METHYLCOBAMIDE:COM METHYLTRANSFERASE MTBA"/>
    <property type="match status" value="1"/>
</dbReference>
<dbReference type="GO" id="GO:0006779">
    <property type="term" value="P:porphyrin-containing compound biosynthetic process"/>
    <property type="evidence" value="ECO:0007669"/>
    <property type="project" value="InterPro"/>
</dbReference>
<dbReference type="InterPro" id="IPR038071">
    <property type="entry name" value="UROD/MetE-like_sf"/>
</dbReference>
<dbReference type="PANTHER" id="PTHR47099:SF1">
    <property type="entry name" value="METHYLCOBAMIDE:COM METHYLTRANSFERASE MTBA"/>
    <property type="match status" value="1"/>
</dbReference>
<dbReference type="InterPro" id="IPR000257">
    <property type="entry name" value="Uroporphyrinogen_deCOase"/>
</dbReference>
<dbReference type="InterPro" id="IPR052024">
    <property type="entry name" value="Methanogen_methyltrans"/>
</dbReference>
<dbReference type="Proteomes" id="UP000184245">
    <property type="component" value="Unassembled WGS sequence"/>
</dbReference>
<gene>
    <name evidence="2" type="ORF">SAMN02745158_02539</name>
</gene>
<dbReference type="SUPFAM" id="SSF51726">
    <property type="entry name" value="UROD/MetE-like"/>
    <property type="match status" value="1"/>
</dbReference>
<sequence>MLTPKENFLETVRGGKPDRYSNQFEALALQWCSPQDVRHPDTECGKAPAQNAWGVWFEWPEGTPGPFPLQDPEHLLIRDLEHWRNYLKMPETEFPEEEWAWIVEEADKVDRSRQLVTAVFWPGLFENSHHMMNMENCMVNLYEEPEIIHEIIDMLTEYELKMARNIIDHIHPEALYRHDDWGSQRSTFMSNNMFREFYLEPTKKIYKFWKDNGVEVVIHHSDSYGETLIPEMIEMGIDVWQGALSTNNLPKIAEEYKGKLTVMGGVNNGIVDRADWTPEKVSAEVNRVLDWVDSPYLIPNCTFGGDISSFDGVYQAVTDAISAYNEKKYRWR</sequence>
<evidence type="ECO:0000313" key="2">
    <source>
        <dbReference type="EMBL" id="SHF10661.1"/>
    </source>
</evidence>
<dbReference type="AlphaFoldDB" id="A0A1M4YXY3"/>
<dbReference type="STRING" id="1122155.SAMN02745158_02539"/>
<dbReference type="RefSeq" id="WP_072852301.1">
    <property type="nucleotide sequence ID" value="NZ_FQVI01000013.1"/>
</dbReference>
<feature type="domain" description="Uroporphyrinogen decarboxylase (URO-D)" evidence="1">
    <location>
        <begin position="120"/>
        <end position="293"/>
    </location>
</feature>